<dbReference type="PIRSF" id="PIRSF028784">
    <property type="entry name" value="MrpF"/>
    <property type="match status" value="1"/>
</dbReference>
<reference evidence="11" key="1">
    <citation type="journal article" date="2019" name="Int. J. Syst. Evol. Microbiol.">
        <title>The Global Catalogue of Microorganisms (GCM) 10K type strain sequencing project: providing services to taxonomists for standard genome sequencing and annotation.</title>
        <authorList>
            <consortium name="The Broad Institute Genomics Platform"/>
            <consortium name="The Broad Institute Genome Sequencing Center for Infectious Disease"/>
            <person name="Wu L."/>
            <person name="Ma J."/>
        </authorList>
    </citation>
    <scope>NUCLEOTIDE SEQUENCE [LARGE SCALE GENOMIC DNA]</scope>
    <source>
        <strain evidence="11">KACC 12597</strain>
    </source>
</reference>
<dbReference type="NCBIfam" id="NF004812">
    <property type="entry name" value="PRK06161.1"/>
    <property type="match status" value="1"/>
</dbReference>
<feature type="transmembrane region" description="Helical" evidence="9">
    <location>
        <begin position="59"/>
        <end position="83"/>
    </location>
</feature>
<keyword evidence="7 8" id="KW-0472">Membrane</keyword>
<evidence type="ECO:0000256" key="2">
    <source>
        <dbReference type="ARBA" id="ARBA00009212"/>
    </source>
</evidence>
<keyword evidence="8" id="KW-0050">Antiport</keyword>
<accession>A0ABW4Y7I9</accession>
<evidence type="ECO:0000313" key="10">
    <source>
        <dbReference type="EMBL" id="MFD2112014.1"/>
    </source>
</evidence>
<evidence type="ECO:0000256" key="5">
    <source>
        <dbReference type="ARBA" id="ARBA00022692"/>
    </source>
</evidence>
<protein>
    <submittedName>
        <fullName evidence="10">K+/H+ antiporter subunit F</fullName>
    </submittedName>
</protein>
<dbReference type="Proteomes" id="UP001597337">
    <property type="component" value="Unassembled WGS sequence"/>
</dbReference>
<evidence type="ECO:0000256" key="1">
    <source>
        <dbReference type="ARBA" id="ARBA00004651"/>
    </source>
</evidence>
<evidence type="ECO:0000313" key="11">
    <source>
        <dbReference type="Proteomes" id="UP001597337"/>
    </source>
</evidence>
<gene>
    <name evidence="10" type="ORF">ACFSJC_09205</name>
</gene>
<dbReference type="PANTHER" id="PTHR34702:SF1">
    <property type="entry name" value="NA(+)_H(+) ANTIPORTER SUBUNIT F"/>
    <property type="match status" value="1"/>
</dbReference>
<evidence type="ECO:0000256" key="8">
    <source>
        <dbReference type="PIRNR" id="PIRNR028784"/>
    </source>
</evidence>
<keyword evidence="4 8" id="KW-1003">Cell membrane</keyword>
<evidence type="ECO:0000256" key="3">
    <source>
        <dbReference type="ARBA" id="ARBA00022448"/>
    </source>
</evidence>
<dbReference type="PANTHER" id="PTHR34702">
    <property type="entry name" value="NA(+)/H(+) ANTIPORTER SUBUNIT F1"/>
    <property type="match status" value="1"/>
</dbReference>
<comment type="similarity">
    <text evidence="2 8">Belongs to the CPA3 antiporters (TC 2.A.63) subunit F family.</text>
</comment>
<keyword evidence="11" id="KW-1185">Reference proteome</keyword>
<keyword evidence="5 9" id="KW-0812">Transmembrane</keyword>
<comment type="caution">
    <text evidence="10">The sequence shown here is derived from an EMBL/GenBank/DDBJ whole genome shotgun (WGS) entry which is preliminary data.</text>
</comment>
<keyword evidence="6 9" id="KW-1133">Transmembrane helix</keyword>
<evidence type="ECO:0000256" key="9">
    <source>
        <dbReference type="SAM" id="Phobius"/>
    </source>
</evidence>
<keyword evidence="3 8" id="KW-0813">Transport</keyword>
<organism evidence="10 11">
    <name type="scientific">Thiorhodococcus fuscus</name>
    <dbReference type="NCBI Taxonomy" id="527200"/>
    <lineage>
        <taxon>Bacteria</taxon>
        <taxon>Pseudomonadati</taxon>
        <taxon>Pseudomonadota</taxon>
        <taxon>Gammaproteobacteria</taxon>
        <taxon>Chromatiales</taxon>
        <taxon>Chromatiaceae</taxon>
        <taxon>Thiorhodococcus</taxon>
    </lineage>
</organism>
<dbReference type="InterPro" id="IPR007208">
    <property type="entry name" value="MrpF/PhaF-like"/>
</dbReference>
<evidence type="ECO:0000256" key="4">
    <source>
        <dbReference type="ARBA" id="ARBA00022475"/>
    </source>
</evidence>
<feature type="transmembrane region" description="Helical" evidence="9">
    <location>
        <begin position="6"/>
        <end position="25"/>
    </location>
</feature>
<comment type="subcellular location">
    <subcellularLocation>
        <location evidence="1 8">Cell membrane</location>
        <topology evidence="1 8">Multi-pass membrane protein</topology>
    </subcellularLocation>
</comment>
<dbReference type="Pfam" id="PF04066">
    <property type="entry name" value="MrpF_PhaF"/>
    <property type="match status" value="1"/>
</dbReference>
<proteinExistence type="inferred from homology"/>
<evidence type="ECO:0000256" key="7">
    <source>
        <dbReference type="ARBA" id="ARBA00023136"/>
    </source>
</evidence>
<keyword evidence="8" id="KW-0406">Ion transport</keyword>
<evidence type="ECO:0000256" key="6">
    <source>
        <dbReference type="ARBA" id="ARBA00022989"/>
    </source>
</evidence>
<name>A0ABW4Y7I9_9GAMM</name>
<sequence length="89" mass="9810">MLEIVMPAALAMISLALLLNLWGLLRGPDMPDRVLALDTLYIDSIALLVLLGIQFDSQLYFESALVLALLGFLATAAFCRYLVRGRVIE</sequence>
<dbReference type="RefSeq" id="WP_386025939.1">
    <property type="nucleotide sequence ID" value="NZ_JBHUHX010000016.1"/>
</dbReference>
<feature type="transmembrane region" description="Helical" evidence="9">
    <location>
        <begin position="34"/>
        <end position="53"/>
    </location>
</feature>
<dbReference type="EMBL" id="JBHUHX010000016">
    <property type="protein sequence ID" value="MFD2112014.1"/>
    <property type="molecule type" value="Genomic_DNA"/>
</dbReference>